<proteinExistence type="predicted"/>
<sequence length="83" mass="9542">MEDTTTFTIVEQPPPSPWMFEKSRSTLKEIGVSLFMASENFKSQSTTGHTYHHKSASHHRLCCCHQIFKVQKSEKVGINQPNY</sequence>
<dbReference type="EMBL" id="CAKMRJ010000113">
    <property type="protein sequence ID" value="CAH1418635.1"/>
    <property type="molecule type" value="Genomic_DNA"/>
</dbReference>
<reference evidence="1 2" key="1">
    <citation type="submission" date="2022-01" db="EMBL/GenBank/DDBJ databases">
        <authorList>
            <person name="Xiong W."/>
            <person name="Schranz E."/>
        </authorList>
    </citation>
    <scope>NUCLEOTIDE SEQUENCE [LARGE SCALE GENOMIC DNA]</scope>
</reference>
<dbReference type="Proteomes" id="UP001157418">
    <property type="component" value="Unassembled WGS sequence"/>
</dbReference>
<gene>
    <name evidence="1" type="ORF">LVIROSA_LOCUS6217</name>
</gene>
<organism evidence="1 2">
    <name type="scientific">Lactuca virosa</name>
    <dbReference type="NCBI Taxonomy" id="75947"/>
    <lineage>
        <taxon>Eukaryota</taxon>
        <taxon>Viridiplantae</taxon>
        <taxon>Streptophyta</taxon>
        <taxon>Embryophyta</taxon>
        <taxon>Tracheophyta</taxon>
        <taxon>Spermatophyta</taxon>
        <taxon>Magnoliopsida</taxon>
        <taxon>eudicotyledons</taxon>
        <taxon>Gunneridae</taxon>
        <taxon>Pentapetalae</taxon>
        <taxon>asterids</taxon>
        <taxon>campanulids</taxon>
        <taxon>Asterales</taxon>
        <taxon>Asteraceae</taxon>
        <taxon>Cichorioideae</taxon>
        <taxon>Cichorieae</taxon>
        <taxon>Lactucinae</taxon>
        <taxon>Lactuca</taxon>
    </lineage>
</organism>
<name>A0AAU9M9L2_9ASTR</name>
<keyword evidence="2" id="KW-1185">Reference proteome</keyword>
<protein>
    <submittedName>
        <fullName evidence="1">Uncharacterized protein</fullName>
    </submittedName>
</protein>
<dbReference type="AlphaFoldDB" id="A0AAU9M9L2"/>
<evidence type="ECO:0000313" key="2">
    <source>
        <dbReference type="Proteomes" id="UP001157418"/>
    </source>
</evidence>
<evidence type="ECO:0000313" key="1">
    <source>
        <dbReference type="EMBL" id="CAH1418635.1"/>
    </source>
</evidence>
<accession>A0AAU9M9L2</accession>
<comment type="caution">
    <text evidence="1">The sequence shown here is derived from an EMBL/GenBank/DDBJ whole genome shotgun (WGS) entry which is preliminary data.</text>
</comment>